<dbReference type="Proteomes" id="UP001583172">
    <property type="component" value="Unassembled WGS sequence"/>
</dbReference>
<keyword evidence="3" id="KW-1185">Reference proteome</keyword>
<feature type="signal peptide" evidence="1">
    <location>
        <begin position="1"/>
        <end position="18"/>
    </location>
</feature>
<evidence type="ECO:0008006" key="4">
    <source>
        <dbReference type="Google" id="ProtNLM"/>
    </source>
</evidence>
<keyword evidence="1" id="KW-0732">Signal</keyword>
<gene>
    <name evidence="2" type="ORF">VTJ49DRAFT_5959</name>
</gene>
<evidence type="ECO:0000256" key="1">
    <source>
        <dbReference type="SAM" id="SignalP"/>
    </source>
</evidence>
<protein>
    <recommendedName>
        <fullName evidence="4">Hydrophobin</fullName>
    </recommendedName>
</protein>
<comment type="caution">
    <text evidence="2">The sequence shown here is derived from an EMBL/GenBank/DDBJ whole genome shotgun (WGS) entry which is preliminary data.</text>
</comment>
<organism evidence="2 3">
    <name type="scientific">Humicola insolens</name>
    <name type="common">Soft-rot fungus</name>
    <dbReference type="NCBI Taxonomy" id="85995"/>
    <lineage>
        <taxon>Eukaryota</taxon>
        <taxon>Fungi</taxon>
        <taxon>Dikarya</taxon>
        <taxon>Ascomycota</taxon>
        <taxon>Pezizomycotina</taxon>
        <taxon>Sordariomycetes</taxon>
        <taxon>Sordariomycetidae</taxon>
        <taxon>Sordariales</taxon>
        <taxon>Chaetomiaceae</taxon>
        <taxon>Mycothermus</taxon>
    </lineage>
</organism>
<evidence type="ECO:0000313" key="2">
    <source>
        <dbReference type="EMBL" id="KAL1835866.1"/>
    </source>
</evidence>
<feature type="chain" id="PRO_5047364917" description="Hydrophobin" evidence="1">
    <location>
        <begin position="19"/>
        <end position="100"/>
    </location>
</feature>
<name>A0ABR3V2C3_HUMIN</name>
<evidence type="ECO:0000313" key="3">
    <source>
        <dbReference type="Proteomes" id="UP001583172"/>
    </source>
</evidence>
<proteinExistence type="predicted"/>
<reference evidence="2 3" key="1">
    <citation type="journal article" date="2024" name="Commun. Biol.">
        <title>Comparative genomic analysis of thermophilic fungi reveals convergent evolutionary adaptations and gene losses.</title>
        <authorList>
            <person name="Steindorff A.S."/>
            <person name="Aguilar-Pontes M.V."/>
            <person name="Robinson A.J."/>
            <person name="Andreopoulos B."/>
            <person name="LaButti K."/>
            <person name="Kuo A."/>
            <person name="Mondo S."/>
            <person name="Riley R."/>
            <person name="Otillar R."/>
            <person name="Haridas S."/>
            <person name="Lipzen A."/>
            <person name="Grimwood J."/>
            <person name="Schmutz J."/>
            <person name="Clum A."/>
            <person name="Reid I.D."/>
            <person name="Moisan M.C."/>
            <person name="Butler G."/>
            <person name="Nguyen T.T.M."/>
            <person name="Dewar K."/>
            <person name="Conant G."/>
            <person name="Drula E."/>
            <person name="Henrissat B."/>
            <person name="Hansel C."/>
            <person name="Singer S."/>
            <person name="Hutchinson M.I."/>
            <person name="de Vries R.P."/>
            <person name="Natvig D.O."/>
            <person name="Powell A.J."/>
            <person name="Tsang A."/>
            <person name="Grigoriev I.V."/>
        </authorList>
    </citation>
    <scope>NUCLEOTIDE SEQUENCE [LARGE SCALE GENOMIC DNA]</scope>
    <source>
        <strain evidence="2 3">CBS 620.91</strain>
    </source>
</reference>
<accession>A0ABR3V2C3</accession>
<sequence>MQFTTIFTLLAAAMTASALPRESVARRHTEDAKVCGNDQATVCCAPQGMIAIGCVIPTVLGGAATCPTNFKTICCEQEEVTQTQYGLVNIAPNAPCLAAL</sequence>
<dbReference type="EMBL" id="JAZGSY010000520">
    <property type="protein sequence ID" value="KAL1835866.1"/>
    <property type="molecule type" value="Genomic_DNA"/>
</dbReference>